<dbReference type="AlphaFoldDB" id="A0A2H1KSI6"/>
<name>A0A2H1KSI6_BREAU</name>
<organism evidence="1 2">
    <name type="scientific">Brevibacterium aurantiacum</name>
    <dbReference type="NCBI Taxonomy" id="273384"/>
    <lineage>
        <taxon>Bacteria</taxon>
        <taxon>Bacillati</taxon>
        <taxon>Actinomycetota</taxon>
        <taxon>Actinomycetes</taxon>
        <taxon>Micrococcales</taxon>
        <taxon>Brevibacteriaceae</taxon>
        <taxon>Brevibacterium</taxon>
    </lineage>
</organism>
<sequence length="88" mass="9884">MDQPTKGGHRNRGSLTTASLTLVPLDLKNSAAIKQIGKSKIKKATSKYLLQKANANTWKHIRAKKHNWGEDWRHLAIENCELNVSCYG</sequence>
<protein>
    <submittedName>
        <fullName evidence="1">Uncharacterized protein</fullName>
    </submittedName>
</protein>
<evidence type="ECO:0000313" key="2">
    <source>
        <dbReference type="Proteomes" id="UP000234525"/>
    </source>
</evidence>
<gene>
    <name evidence="1" type="ORF">BAUR9175_03791</name>
</gene>
<proteinExistence type="predicted"/>
<keyword evidence="2" id="KW-1185">Reference proteome</keyword>
<dbReference type="Proteomes" id="UP000234525">
    <property type="component" value="Unassembled WGS sequence"/>
</dbReference>
<comment type="caution">
    <text evidence="1">The sequence shown here is derived from an EMBL/GenBank/DDBJ whole genome shotgun (WGS) entry which is preliminary data.</text>
</comment>
<evidence type="ECO:0000313" key="1">
    <source>
        <dbReference type="EMBL" id="SMY02514.1"/>
    </source>
</evidence>
<reference evidence="1" key="1">
    <citation type="submission" date="2017-03" db="EMBL/GenBank/DDBJ databases">
        <authorList>
            <person name="Monnet C."/>
        </authorList>
    </citation>
    <scope>NUCLEOTIDE SEQUENCE [LARGE SCALE GENOMIC DNA]</scope>
    <source>
        <strain evidence="1">ATCC 9175</strain>
    </source>
</reference>
<dbReference type="EMBL" id="FXZB01000053">
    <property type="protein sequence ID" value="SMY02514.1"/>
    <property type="molecule type" value="Genomic_DNA"/>
</dbReference>
<accession>A0A2H1KSI6</accession>